<dbReference type="AlphaFoldDB" id="A0AB40BFY0"/>
<dbReference type="RefSeq" id="XP_039125878.1">
    <property type="nucleotide sequence ID" value="XM_039269944.1"/>
</dbReference>
<evidence type="ECO:0000313" key="1">
    <source>
        <dbReference type="Proteomes" id="UP001515500"/>
    </source>
</evidence>
<gene>
    <name evidence="2" type="primary">LOC120261922</name>
</gene>
<dbReference type="Pfam" id="PF04398">
    <property type="entry name" value="DUF538"/>
    <property type="match status" value="1"/>
</dbReference>
<reference evidence="2" key="1">
    <citation type="submission" date="2025-08" db="UniProtKB">
        <authorList>
            <consortium name="RefSeq"/>
        </authorList>
    </citation>
    <scope>IDENTIFICATION</scope>
</reference>
<evidence type="ECO:0000313" key="2">
    <source>
        <dbReference type="RefSeq" id="XP_039125878.1"/>
    </source>
</evidence>
<protein>
    <submittedName>
        <fullName evidence="2">Uncharacterized protein LOC120261922</fullName>
    </submittedName>
</protein>
<keyword evidence="1" id="KW-1185">Reference proteome</keyword>
<dbReference type="Gene3D" id="2.30.240.10">
    <property type="entry name" value="At5g01610-like"/>
    <property type="match status" value="1"/>
</dbReference>
<sequence>MATQLIESNRDGAEVYHGADLCKKKCIEVLEEMHLPRGLLPLNNLEEVGRNKATGFVWLRQPKSVKHDFDKIGRPVSYATEVTAFLEDRRMKRVSGVKSKEMLIWVSLCDIFINDADGDKITFKTPTGLSRSFPVSAFELEETKN</sequence>
<proteinExistence type="predicted"/>
<dbReference type="PANTHER" id="PTHR31676">
    <property type="entry name" value="T31J12.3 PROTEIN-RELATED"/>
    <property type="match status" value="1"/>
</dbReference>
<dbReference type="SUPFAM" id="SSF141562">
    <property type="entry name" value="At5g01610-like"/>
    <property type="match status" value="1"/>
</dbReference>
<accession>A0AB40BFY0</accession>
<dbReference type="GeneID" id="120261922"/>
<name>A0AB40BFY0_DIOCR</name>
<dbReference type="InterPro" id="IPR007493">
    <property type="entry name" value="DUF538"/>
</dbReference>
<organism evidence="1 2">
    <name type="scientific">Dioscorea cayennensis subsp. rotundata</name>
    <name type="common">White Guinea yam</name>
    <name type="synonym">Dioscorea rotundata</name>
    <dbReference type="NCBI Taxonomy" id="55577"/>
    <lineage>
        <taxon>Eukaryota</taxon>
        <taxon>Viridiplantae</taxon>
        <taxon>Streptophyta</taxon>
        <taxon>Embryophyta</taxon>
        <taxon>Tracheophyta</taxon>
        <taxon>Spermatophyta</taxon>
        <taxon>Magnoliopsida</taxon>
        <taxon>Liliopsida</taxon>
        <taxon>Dioscoreales</taxon>
        <taxon>Dioscoreaceae</taxon>
        <taxon>Dioscorea</taxon>
    </lineage>
</organism>
<dbReference type="Proteomes" id="UP001515500">
    <property type="component" value="Chromosome 5"/>
</dbReference>
<dbReference type="PANTHER" id="PTHR31676:SF201">
    <property type="entry name" value="OS01G0210600 PROTEIN"/>
    <property type="match status" value="1"/>
</dbReference>
<dbReference type="InterPro" id="IPR036758">
    <property type="entry name" value="At5g01610-like"/>
</dbReference>